<name>A0A3N0YZZ6_ANAGA</name>
<feature type="region of interest" description="Disordered" evidence="1">
    <location>
        <begin position="60"/>
        <end position="100"/>
    </location>
</feature>
<comment type="caution">
    <text evidence="2">The sequence shown here is derived from an EMBL/GenBank/DDBJ whole genome shotgun (WGS) entry which is preliminary data.</text>
</comment>
<dbReference type="AlphaFoldDB" id="A0A3N0YZZ6"/>
<sequence>MGGSRCDNVTCWIHLQDCQSWKSNMVLGHGNDVTTCNHYLKNKEGKQKSRLMRRCQGLRRVGSAERTRPGPVPQCLRDPTQTATAPLAFRMNRGLQTPVH</sequence>
<accession>A0A3N0YZZ6</accession>
<evidence type="ECO:0000313" key="2">
    <source>
        <dbReference type="EMBL" id="ROL51875.1"/>
    </source>
</evidence>
<protein>
    <submittedName>
        <fullName evidence="2">Uncharacterized protein</fullName>
    </submittedName>
</protein>
<proteinExistence type="predicted"/>
<organism evidence="2 3">
    <name type="scientific">Anabarilius grahami</name>
    <name type="common">Kanglang fish</name>
    <name type="synonym">Barilius grahami</name>
    <dbReference type="NCBI Taxonomy" id="495550"/>
    <lineage>
        <taxon>Eukaryota</taxon>
        <taxon>Metazoa</taxon>
        <taxon>Chordata</taxon>
        <taxon>Craniata</taxon>
        <taxon>Vertebrata</taxon>
        <taxon>Euteleostomi</taxon>
        <taxon>Actinopterygii</taxon>
        <taxon>Neopterygii</taxon>
        <taxon>Teleostei</taxon>
        <taxon>Ostariophysi</taxon>
        <taxon>Cypriniformes</taxon>
        <taxon>Xenocyprididae</taxon>
        <taxon>Xenocypridinae</taxon>
        <taxon>Xenocypridinae incertae sedis</taxon>
        <taxon>Anabarilius</taxon>
    </lineage>
</organism>
<gene>
    <name evidence="2" type="ORF">DPX16_19394</name>
</gene>
<dbReference type="Proteomes" id="UP000281406">
    <property type="component" value="Unassembled WGS sequence"/>
</dbReference>
<dbReference type="EMBL" id="RJVU01018281">
    <property type="protein sequence ID" value="ROL51875.1"/>
    <property type="molecule type" value="Genomic_DNA"/>
</dbReference>
<keyword evidence="3" id="KW-1185">Reference proteome</keyword>
<reference evidence="2 3" key="1">
    <citation type="submission" date="2018-10" db="EMBL/GenBank/DDBJ databases">
        <title>Genome assembly for a Yunnan-Guizhou Plateau 3E fish, Anabarilius grahami (Regan), and its evolutionary and genetic applications.</title>
        <authorList>
            <person name="Jiang W."/>
        </authorList>
    </citation>
    <scope>NUCLEOTIDE SEQUENCE [LARGE SCALE GENOMIC DNA]</scope>
    <source>
        <strain evidence="2">AG-KIZ</strain>
        <tissue evidence="2">Muscle</tissue>
    </source>
</reference>
<evidence type="ECO:0000256" key="1">
    <source>
        <dbReference type="SAM" id="MobiDB-lite"/>
    </source>
</evidence>
<evidence type="ECO:0000313" key="3">
    <source>
        <dbReference type="Proteomes" id="UP000281406"/>
    </source>
</evidence>